<evidence type="ECO:0000313" key="1">
    <source>
        <dbReference type="EMBL" id="JAD22400.1"/>
    </source>
</evidence>
<dbReference type="AlphaFoldDB" id="A0A0A8YAF3"/>
<name>A0A0A8YAF3_ARUDO</name>
<dbReference type="EMBL" id="GBRH01275495">
    <property type="protein sequence ID" value="JAD22400.1"/>
    <property type="molecule type" value="Transcribed_RNA"/>
</dbReference>
<sequence>MKTEYHSVLKTNQANPTV</sequence>
<reference evidence="1" key="1">
    <citation type="submission" date="2014-09" db="EMBL/GenBank/DDBJ databases">
        <authorList>
            <person name="Magalhaes I.L.F."/>
            <person name="Oliveira U."/>
            <person name="Santos F.R."/>
            <person name="Vidigal T.H.D.A."/>
            <person name="Brescovit A.D."/>
            <person name="Santos A.J."/>
        </authorList>
    </citation>
    <scope>NUCLEOTIDE SEQUENCE</scope>
    <source>
        <tissue evidence="1">Shoot tissue taken approximately 20 cm above the soil surface</tissue>
    </source>
</reference>
<accession>A0A0A8YAF3</accession>
<proteinExistence type="predicted"/>
<organism evidence="1">
    <name type="scientific">Arundo donax</name>
    <name type="common">Giant reed</name>
    <name type="synonym">Donax arundinaceus</name>
    <dbReference type="NCBI Taxonomy" id="35708"/>
    <lineage>
        <taxon>Eukaryota</taxon>
        <taxon>Viridiplantae</taxon>
        <taxon>Streptophyta</taxon>
        <taxon>Embryophyta</taxon>
        <taxon>Tracheophyta</taxon>
        <taxon>Spermatophyta</taxon>
        <taxon>Magnoliopsida</taxon>
        <taxon>Liliopsida</taxon>
        <taxon>Poales</taxon>
        <taxon>Poaceae</taxon>
        <taxon>PACMAD clade</taxon>
        <taxon>Arundinoideae</taxon>
        <taxon>Arundineae</taxon>
        <taxon>Arundo</taxon>
    </lineage>
</organism>
<reference evidence="1" key="2">
    <citation type="journal article" date="2015" name="Data Brief">
        <title>Shoot transcriptome of the giant reed, Arundo donax.</title>
        <authorList>
            <person name="Barrero R.A."/>
            <person name="Guerrero F.D."/>
            <person name="Moolhuijzen P."/>
            <person name="Goolsby J.A."/>
            <person name="Tidwell J."/>
            <person name="Bellgard S.E."/>
            <person name="Bellgard M.I."/>
        </authorList>
    </citation>
    <scope>NUCLEOTIDE SEQUENCE</scope>
    <source>
        <tissue evidence="1">Shoot tissue taken approximately 20 cm above the soil surface</tissue>
    </source>
</reference>
<protein>
    <submittedName>
        <fullName evidence="1">Uncharacterized protein</fullName>
    </submittedName>
</protein>